<dbReference type="InterPro" id="IPR030391">
    <property type="entry name" value="MeTrfase_TrmA_CS"/>
</dbReference>
<feature type="binding site" evidence="4">
    <location>
        <position position="215"/>
    </location>
    <ligand>
        <name>S-adenosyl-L-methionine</name>
        <dbReference type="ChEBI" id="CHEBI:59789"/>
    </ligand>
</feature>
<accession>A0A0U5BM66</accession>
<comment type="similarity">
    <text evidence="4">Belongs to the class I-like SAM-binding methyltransferase superfamily. RNA M5U methyltransferase family.</text>
</comment>
<sequence length="388" mass="41673">MQCDYFDAGVCRSCTLMGVPYDAQLAEKQARVEALLAAHLAGPADSVWGAPVASVESGFRAKAKMVVGGTVDSPTLGILGDRRQGVDLRRCGVIADPILDALPAIARFITTAQLTPYDVPARRGELKNVIITLGAGDSLMLRFVTRTAEGLARVRRHLPELAAAVPAAQVITVNLLPEHKAVLEGDEEHVLTEARALPLLVGDVELRALPQSFVQTNTAVSGALYRQAAEWVDELAPANVADLYCGVGGFALHAAGAPGVAREIVGVEVSRDAVASAELARDARYGRDDDRARIRFVADDALEWARRQKELPELVVVNPPRRGLGEPLATLLADRGPDTIVYSSCNPDTLARDIAAMPDYRVERARVVDMFPQTTHVEVLTLLRRVSG</sequence>
<dbReference type="CDD" id="cd02440">
    <property type="entry name" value="AdoMet_MTases"/>
    <property type="match status" value="1"/>
</dbReference>
<dbReference type="InterPro" id="IPR030390">
    <property type="entry name" value="MeTrfase_TrmA_AS"/>
</dbReference>
<dbReference type="Pfam" id="PF05958">
    <property type="entry name" value="tRNA_U5-meth_tr"/>
    <property type="match status" value="1"/>
</dbReference>
<dbReference type="EMBL" id="AP017315">
    <property type="protein sequence ID" value="BAU31644.1"/>
    <property type="molecule type" value="Genomic_DNA"/>
</dbReference>
<evidence type="ECO:0000313" key="7">
    <source>
        <dbReference type="Proteomes" id="UP000218965"/>
    </source>
</evidence>
<dbReference type="PROSITE" id="PS01230">
    <property type="entry name" value="TRMA_1"/>
    <property type="match status" value="1"/>
</dbReference>
<evidence type="ECO:0000256" key="1">
    <source>
        <dbReference type="ARBA" id="ARBA00022603"/>
    </source>
</evidence>
<gene>
    <name evidence="6" type="primary">rumB</name>
    <name evidence="6" type="ORF">MalAC0309_0776</name>
</gene>
<dbReference type="InterPro" id="IPR029063">
    <property type="entry name" value="SAM-dependent_MTases_sf"/>
</dbReference>
<dbReference type="InterPro" id="IPR010280">
    <property type="entry name" value="U5_MeTrfase_fam"/>
</dbReference>
<dbReference type="OrthoDB" id="9804590at2"/>
<evidence type="ECO:0000256" key="5">
    <source>
        <dbReference type="PROSITE-ProRule" id="PRU10015"/>
    </source>
</evidence>
<evidence type="ECO:0000256" key="2">
    <source>
        <dbReference type="ARBA" id="ARBA00022679"/>
    </source>
</evidence>
<evidence type="ECO:0000256" key="3">
    <source>
        <dbReference type="ARBA" id="ARBA00022691"/>
    </source>
</evidence>
<proteinExistence type="inferred from homology"/>
<dbReference type="PROSITE" id="PS51687">
    <property type="entry name" value="SAM_MT_RNA_M5U"/>
    <property type="match status" value="1"/>
</dbReference>
<dbReference type="AlphaFoldDB" id="A0A0U5BM66"/>
<dbReference type="Gene3D" id="2.40.50.1070">
    <property type="match status" value="1"/>
</dbReference>
<dbReference type="Gene3D" id="3.40.50.150">
    <property type="entry name" value="Vaccinia Virus protein VP39"/>
    <property type="match status" value="1"/>
</dbReference>
<dbReference type="PANTHER" id="PTHR11061">
    <property type="entry name" value="RNA M5U METHYLTRANSFERASE"/>
    <property type="match status" value="1"/>
</dbReference>
<name>A0A0U5BM66_9MICO</name>
<reference evidence="7" key="1">
    <citation type="submission" date="2015-12" db="EMBL/GenBank/DDBJ databases">
        <authorList>
            <person name="Shamseldin A."/>
            <person name="Moawad H."/>
            <person name="Abd El-Rahim W.M."/>
            <person name="Sadowsky M.J."/>
        </authorList>
    </citation>
    <scope>NUCLEOTIDE SEQUENCE [LARGE SCALE GENOMIC DNA]</scope>
    <source>
        <strain evidence="7">JAM AC0309</strain>
    </source>
</reference>
<keyword evidence="2 4" id="KW-0808">Transferase</keyword>
<dbReference type="GO" id="GO:0070041">
    <property type="term" value="F:rRNA (uridine-C5-)-methyltransferase activity"/>
    <property type="evidence" value="ECO:0007669"/>
    <property type="project" value="TreeGrafter"/>
</dbReference>
<evidence type="ECO:0000256" key="4">
    <source>
        <dbReference type="PROSITE-ProRule" id="PRU01024"/>
    </source>
</evidence>
<dbReference type="KEGG" id="malk:MalAC0309_0776"/>
<keyword evidence="3 4" id="KW-0949">S-adenosyl-L-methionine</keyword>
<dbReference type="PANTHER" id="PTHR11061:SF30">
    <property type="entry name" value="TRNA (URACIL(54)-C(5))-METHYLTRANSFERASE"/>
    <property type="match status" value="1"/>
</dbReference>
<dbReference type="PROSITE" id="PS01231">
    <property type="entry name" value="TRMA_2"/>
    <property type="match status" value="1"/>
</dbReference>
<feature type="binding site" evidence="4">
    <location>
        <position position="244"/>
    </location>
    <ligand>
        <name>S-adenosyl-L-methionine</name>
        <dbReference type="ChEBI" id="CHEBI:59789"/>
    </ligand>
</feature>
<reference evidence="6 7" key="2">
    <citation type="submission" date="2016-01" db="EMBL/GenBank/DDBJ databases">
        <title>Microcella alkaliphila JAM AC0309 whole genome shotgun sequence.</title>
        <authorList>
            <person name="Kurata A."/>
            <person name="Hirose Y."/>
            <person name="Kishimoto N."/>
            <person name="Kobayashi T."/>
        </authorList>
    </citation>
    <scope>NUCLEOTIDE SEQUENCE [LARGE SCALE GENOMIC DNA]</scope>
    <source>
        <strain evidence="6 7">JAM AC0309</strain>
    </source>
</reference>
<dbReference type="SUPFAM" id="SSF53335">
    <property type="entry name" value="S-adenosyl-L-methionine-dependent methyltransferases"/>
    <property type="match status" value="1"/>
</dbReference>
<keyword evidence="1 4" id="KW-0489">Methyltransferase</keyword>
<feature type="active site" description="Nucleophile" evidence="4">
    <location>
        <position position="345"/>
    </location>
</feature>
<feature type="active site" evidence="5">
    <location>
        <position position="345"/>
    </location>
</feature>
<protein>
    <submittedName>
        <fullName evidence="6">23S rRNA methyluridine methyltransferase</fullName>
    </submittedName>
</protein>
<dbReference type="RefSeq" id="WP_096420864.1">
    <property type="nucleotide sequence ID" value="NZ_AP017315.1"/>
</dbReference>
<organism evidence="6 7">
    <name type="scientific">Microcella alkaliphila</name>
    <dbReference type="NCBI Taxonomy" id="279828"/>
    <lineage>
        <taxon>Bacteria</taxon>
        <taxon>Bacillati</taxon>
        <taxon>Actinomycetota</taxon>
        <taxon>Actinomycetes</taxon>
        <taxon>Micrococcales</taxon>
        <taxon>Microbacteriaceae</taxon>
        <taxon>Microcella</taxon>
    </lineage>
</organism>
<dbReference type="Proteomes" id="UP000218965">
    <property type="component" value="Chromosome"/>
</dbReference>
<dbReference type="GO" id="GO:0070475">
    <property type="term" value="P:rRNA base methylation"/>
    <property type="evidence" value="ECO:0007669"/>
    <property type="project" value="TreeGrafter"/>
</dbReference>
<feature type="binding site" evidence="4">
    <location>
        <position position="268"/>
    </location>
    <ligand>
        <name>S-adenosyl-L-methionine</name>
        <dbReference type="ChEBI" id="CHEBI:59789"/>
    </ligand>
</feature>
<feature type="binding site" evidence="4">
    <location>
        <position position="318"/>
    </location>
    <ligand>
        <name>S-adenosyl-L-methionine</name>
        <dbReference type="ChEBI" id="CHEBI:59789"/>
    </ligand>
</feature>
<evidence type="ECO:0000313" key="6">
    <source>
        <dbReference type="EMBL" id="BAU31644.1"/>
    </source>
</evidence>